<dbReference type="Gramene" id="ERN12929">
    <property type="protein sequence ID" value="ERN12929"/>
    <property type="gene ID" value="AMTR_s00050p00214060"/>
</dbReference>
<dbReference type="InterPro" id="IPR002182">
    <property type="entry name" value="NB-ARC"/>
</dbReference>
<proteinExistence type="predicted"/>
<reference evidence="3" key="1">
    <citation type="journal article" date="2013" name="Science">
        <title>The Amborella genome and the evolution of flowering plants.</title>
        <authorList>
            <consortium name="Amborella Genome Project"/>
        </authorList>
    </citation>
    <scope>NUCLEOTIDE SEQUENCE [LARGE SCALE GENOMIC DNA]</scope>
</reference>
<name>W1PY12_AMBTC</name>
<sequence>MELETTDMKHQTTAQRTLEEVLRCIADEKISVIRVYGMGGIGKTTLMENVNNHFAFHNLILT</sequence>
<dbReference type="Proteomes" id="UP000017836">
    <property type="component" value="Unassembled WGS sequence"/>
</dbReference>
<dbReference type="EMBL" id="KI392596">
    <property type="protein sequence ID" value="ERN12929.1"/>
    <property type="molecule type" value="Genomic_DNA"/>
</dbReference>
<feature type="domain" description="NB-ARC" evidence="1">
    <location>
        <begin position="16"/>
        <end position="54"/>
    </location>
</feature>
<organism evidence="2 3">
    <name type="scientific">Amborella trichopoda</name>
    <dbReference type="NCBI Taxonomy" id="13333"/>
    <lineage>
        <taxon>Eukaryota</taxon>
        <taxon>Viridiplantae</taxon>
        <taxon>Streptophyta</taxon>
        <taxon>Embryophyta</taxon>
        <taxon>Tracheophyta</taxon>
        <taxon>Spermatophyta</taxon>
        <taxon>Magnoliopsida</taxon>
        <taxon>Amborellales</taxon>
        <taxon>Amborellaceae</taxon>
        <taxon>Amborella</taxon>
    </lineage>
</organism>
<dbReference type="GO" id="GO:0043531">
    <property type="term" value="F:ADP binding"/>
    <property type="evidence" value="ECO:0007669"/>
    <property type="project" value="InterPro"/>
</dbReference>
<evidence type="ECO:0000259" key="1">
    <source>
        <dbReference type="Pfam" id="PF00931"/>
    </source>
</evidence>
<evidence type="ECO:0000313" key="2">
    <source>
        <dbReference type="EMBL" id="ERN12929.1"/>
    </source>
</evidence>
<dbReference type="SUPFAM" id="SSF52540">
    <property type="entry name" value="P-loop containing nucleoside triphosphate hydrolases"/>
    <property type="match status" value="1"/>
</dbReference>
<dbReference type="InterPro" id="IPR027417">
    <property type="entry name" value="P-loop_NTPase"/>
</dbReference>
<accession>W1PY12</accession>
<keyword evidence="3" id="KW-1185">Reference proteome</keyword>
<dbReference type="AlphaFoldDB" id="W1PY12"/>
<gene>
    <name evidence="2" type="ORF">AMTR_s00050p00214060</name>
</gene>
<dbReference type="Gene3D" id="3.40.50.300">
    <property type="entry name" value="P-loop containing nucleotide triphosphate hydrolases"/>
    <property type="match status" value="1"/>
</dbReference>
<protein>
    <recommendedName>
        <fullName evidence="1">NB-ARC domain-containing protein</fullName>
    </recommendedName>
</protein>
<evidence type="ECO:0000313" key="3">
    <source>
        <dbReference type="Proteomes" id="UP000017836"/>
    </source>
</evidence>
<dbReference type="Pfam" id="PF00931">
    <property type="entry name" value="NB-ARC"/>
    <property type="match status" value="1"/>
</dbReference>
<dbReference type="HOGENOM" id="CLU_2907085_0_0_1"/>